<evidence type="ECO:0000256" key="1">
    <source>
        <dbReference type="ARBA" id="ARBA00004651"/>
    </source>
</evidence>
<name>A0A3D2X2Q1_9FIRM</name>
<keyword evidence="4 7" id="KW-0812">Transmembrane</keyword>
<evidence type="ECO:0000256" key="3">
    <source>
        <dbReference type="ARBA" id="ARBA00022475"/>
    </source>
</evidence>
<feature type="transmembrane region" description="Helical" evidence="7">
    <location>
        <begin position="114"/>
        <end position="134"/>
    </location>
</feature>
<proteinExistence type="predicted"/>
<comment type="subcellular location">
    <subcellularLocation>
        <location evidence="1">Cell membrane</location>
        <topology evidence="1">Multi-pass membrane protein</topology>
    </subcellularLocation>
</comment>
<protein>
    <submittedName>
        <fullName evidence="8">Sugar ABC transporter permease</fullName>
    </submittedName>
</protein>
<dbReference type="PANTHER" id="PTHR43744">
    <property type="entry name" value="ABC TRANSPORTER PERMEASE PROTEIN MG189-RELATED-RELATED"/>
    <property type="match status" value="1"/>
</dbReference>
<accession>A0A3D2X2Q1</accession>
<dbReference type="Proteomes" id="UP000262969">
    <property type="component" value="Unassembled WGS sequence"/>
</dbReference>
<feature type="transmembrane region" description="Helical" evidence="7">
    <location>
        <begin position="14"/>
        <end position="36"/>
    </location>
</feature>
<evidence type="ECO:0000313" key="9">
    <source>
        <dbReference type="Proteomes" id="UP000262969"/>
    </source>
</evidence>
<dbReference type="SUPFAM" id="SSF161098">
    <property type="entry name" value="MetI-like"/>
    <property type="match status" value="1"/>
</dbReference>
<feature type="transmembrane region" description="Helical" evidence="7">
    <location>
        <begin position="79"/>
        <end position="102"/>
    </location>
</feature>
<feature type="non-terminal residue" evidence="8">
    <location>
        <position position="140"/>
    </location>
</feature>
<reference evidence="8 9" key="1">
    <citation type="journal article" date="2018" name="Nat. Biotechnol.">
        <title>A standardized bacterial taxonomy based on genome phylogeny substantially revises the tree of life.</title>
        <authorList>
            <person name="Parks D.H."/>
            <person name="Chuvochina M."/>
            <person name="Waite D.W."/>
            <person name="Rinke C."/>
            <person name="Skarshewski A."/>
            <person name="Chaumeil P.A."/>
            <person name="Hugenholtz P."/>
        </authorList>
    </citation>
    <scope>NUCLEOTIDE SEQUENCE [LARGE SCALE GENOMIC DNA]</scope>
    <source>
        <strain evidence="8">UBA11728</strain>
    </source>
</reference>
<gene>
    <name evidence="8" type="ORF">DHW61_03285</name>
</gene>
<evidence type="ECO:0000256" key="4">
    <source>
        <dbReference type="ARBA" id="ARBA00022692"/>
    </source>
</evidence>
<keyword evidence="3" id="KW-1003">Cell membrane</keyword>
<sequence>MKKASIRENNIQDIVLNCIIYFLLVAVVLVTLYPFWNIFIISINDPVDAIRGGLYFWPREFSLKPYITVLTDRNFVDSILVTVKRTLIGTPIAVLATSMFAYSMSRKDLIVRKFLNIAFIFTMYFGGGIVPYYMTLKNVG</sequence>
<dbReference type="EMBL" id="DPVV01000117">
    <property type="protein sequence ID" value="HCL01429.1"/>
    <property type="molecule type" value="Genomic_DNA"/>
</dbReference>
<evidence type="ECO:0000256" key="5">
    <source>
        <dbReference type="ARBA" id="ARBA00022989"/>
    </source>
</evidence>
<evidence type="ECO:0000313" key="8">
    <source>
        <dbReference type="EMBL" id="HCL01429.1"/>
    </source>
</evidence>
<keyword evidence="5 7" id="KW-1133">Transmembrane helix</keyword>
<dbReference type="Gene3D" id="1.10.3720.10">
    <property type="entry name" value="MetI-like"/>
    <property type="match status" value="1"/>
</dbReference>
<dbReference type="PANTHER" id="PTHR43744:SF9">
    <property type="entry name" value="POLYGALACTURONAN_RHAMNOGALACTURONAN TRANSPORT SYSTEM PERMEASE PROTEIN YTCP"/>
    <property type="match status" value="1"/>
</dbReference>
<comment type="caution">
    <text evidence="8">The sequence shown here is derived from an EMBL/GenBank/DDBJ whole genome shotgun (WGS) entry which is preliminary data.</text>
</comment>
<keyword evidence="2" id="KW-0813">Transport</keyword>
<organism evidence="8 9">
    <name type="scientific">Lachnoclostridium phytofermentans</name>
    <dbReference type="NCBI Taxonomy" id="66219"/>
    <lineage>
        <taxon>Bacteria</taxon>
        <taxon>Bacillati</taxon>
        <taxon>Bacillota</taxon>
        <taxon>Clostridia</taxon>
        <taxon>Lachnospirales</taxon>
        <taxon>Lachnospiraceae</taxon>
    </lineage>
</organism>
<keyword evidence="6 7" id="KW-0472">Membrane</keyword>
<dbReference type="AlphaFoldDB" id="A0A3D2X2Q1"/>
<evidence type="ECO:0000256" key="2">
    <source>
        <dbReference type="ARBA" id="ARBA00022448"/>
    </source>
</evidence>
<dbReference type="GO" id="GO:0005886">
    <property type="term" value="C:plasma membrane"/>
    <property type="evidence" value="ECO:0007669"/>
    <property type="project" value="UniProtKB-SubCell"/>
</dbReference>
<evidence type="ECO:0000256" key="7">
    <source>
        <dbReference type="SAM" id="Phobius"/>
    </source>
</evidence>
<dbReference type="InterPro" id="IPR035906">
    <property type="entry name" value="MetI-like_sf"/>
</dbReference>
<evidence type="ECO:0000256" key="6">
    <source>
        <dbReference type="ARBA" id="ARBA00023136"/>
    </source>
</evidence>